<keyword evidence="13" id="KW-1185">Reference proteome</keyword>
<dbReference type="AlphaFoldDB" id="A0AA47MSL4"/>
<keyword evidence="5" id="KW-0130">Cell adhesion</keyword>
<dbReference type="GO" id="GO:0005581">
    <property type="term" value="C:collagen trimer"/>
    <property type="evidence" value="ECO:0007669"/>
    <property type="project" value="UniProtKB-KW"/>
</dbReference>
<keyword evidence="2" id="KW-0964">Secreted</keyword>
<reference evidence="12" key="1">
    <citation type="journal article" date="2023" name="Front. Mar. Sci.">
        <title>A new Merluccius polli reference genome to investigate the effects of global change in West African waters.</title>
        <authorList>
            <person name="Mateo J.L."/>
            <person name="Blanco-Fernandez C."/>
            <person name="Garcia-Vazquez E."/>
            <person name="Machado-Schiaffino G."/>
        </authorList>
    </citation>
    <scope>NUCLEOTIDE SEQUENCE</scope>
    <source>
        <strain evidence="12">C29</strain>
        <tissue evidence="12">Fin</tissue>
    </source>
</reference>
<name>A0AA47MSL4_MERPO</name>
<comment type="similarity">
    <text evidence="9">Belongs to the fibril-associated collagens with interrupted helices (FACIT) family.</text>
</comment>
<protein>
    <submittedName>
        <fullName evidence="12">Collagen alpha-1(XII) chain</fullName>
    </submittedName>
</protein>
<dbReference type="CDD" id="cd00063">
    <property type="entry name" value="FN3"/>
    <property type="match status" value="1"/>
</dbReference>
<evidence type="ECO:0000256" key="4">
    <source>
        <dbReference type="ARBA" id="ARBA00022737"/>
    </source>
</evidence>
<feature type="compositionally biased region" description="Polar residues" evidence="10">
    <location>
        <begin position="1"/>
        <end position="14"/>
    </location>
</feature>
<dbReference type="PANTHER" id="PTHR46708:SF11">
    <property type="entry name" value="RECEPTOR-TYPE TYROSINE-PROTEIN PHOSPHATASE ETA-LIKE"/>
    <property type="match status" value="1"/>
</dbReference>
<proteinExistence type="inferred from homology"/>
<dbReference type="GO" id="GO:0007155">
    <property type="term" value="P:cell adhesion"/>
    <property type="evidence" value="ECO:0007669"/>
    <property type="project" value="UniProtKB-KW"/>
</dbReference>
<comment type="subcellular location">
    <subcellularLocation>
        <location evidence="1">Secreted</location>
        <location evidence="1">Extracellular space</location>
        <location evidence="1">Extracellular matrix</location>
    </subcellularLocation>
</comment>
<dbReference type="Pfam" id="PF00041">
    <property type="entry name" value="fn3"/>
    <property type="match status" value="1"/>
</dbReference>
<dbReference type="InterPro" id="IPR050991">
    <property type="entry name" value="ECM_Regulatory_Proteins"/>
</dbReference>
<evidence type="ECO:0000256" key="6">
    <source>
        <dbReference type="ARBA" id="ARBA00023119"/>
    </source>
</evidence>
<accession>A0AA47MSL4</accession>
<keyword evidence="6 12" id="KW-0176">Collagen</keyword>
<organism evidence="12 13">
    <name type="scientific">Merluccius polli</name>
    <name type="common">Benguela hake</name>
    <name type="synonym">Merluccius cadenati</name>
    <dbReference type="NCBI Taxonomy" id="89951"/>
    <lineage>
        <taxon>Eukaryota</taxon>
        <taxon>Metazoa</taxon>
        <taxon>Chordata</taxon>
        <taxon>Craniata</taxon>
        <taxon>Vertebrata</taxon>
        <taxon>Euteleostomi</taxon>
        <taxon>Actinopterygii</taxon>
        <taxon>Neopterygii</taxon>
        <taxon>Teleostei</taxon>
        <taxon>Neoteleostei</taxon>
        <taxon>Acanthomorphata</taxon>
        <taxon>Zeiogadaria</taxon>
        <taxon>Gadariae</taxon>
        <taxon>Gadiformes</taxon>
        <taxon>Gadoidei</taxon>
        <taxon>Merlucciidae</taxon>
        <taxon>Merluccius</taxon>
    </lineage>
</organism>
<evidence type="ECO:0000256" key="10">
    <source>
        <dbReference type="SAM" id="MobiDB-lite"/>
    </source>
</evidence>
<evidence type="ECO:0000256" key="9">
    <source>
        <dbReference type="ARBA" id="ARBA00049648"/>
    </source>
</evidence>
<gene>
    <name evidence="12" type="primary">COCA1_0</name>
    <name evidence="12" type="ORF">N1851_015156</name>
</gene>
<comment type="caution">
    <text evidence="12">The sequence shown here is derived from an EMBL/GenBank/DDBJ whole genome shotgun (WGS) entry which is preliminary data.</text>
</comment>
<evidence type="ECO:0000256" key="5">
    <source>
        <dbReference type="ARBA" id="ARBA00022889"/>
    </source>
</evidence>
<dbReference type="SUPFAM" id="SSF49265">
    <property type="entry name" value="Fibronectin type III"/>
    <property type="match status" value="1"/>
</dbReference>
<dbReference type="FunFam" id="2.60.40.10:FF:000018">
    <property type="entry name" value="collagen alpha-1(XII) chain isoform X1"/>
    <property type="match status" value="1"/>
</dbReference>
<evidence type="ECO:0000256" key="1">
    <source>
        <dbReference type="ARBA" id="ARBA00004498"/>
    </source>
</evidence>
<evidence type="ECO:0000256" key="2">
    <source>
        <dbReference type="ARBA" id="ARBA00022525"/>
    </source>
</evidence>
<evidence type="ECO:0000259" key="11">
    <source>
        <dbReference type="PROSITE" id="PS50853"/>
    </source>
</evidence>
<feature type="domain" description="Fibronectin type-III" evidence="11">
    <location>
        <begin position="22"/>
        <end position="111"/>
    </location>
</feature>
<dbReference type="PANTHER" id="PTHR46708">
    <property type="entry name" value="TENASCIN"/>
    <property type="match status" value="1"/>
</dbReference>
<evidence type="ECO:0000313" key="12">
    <source>
        <dbReference type="EMBL" id="KAK0145913.1"/>
    </source>
</evidence>
<dbReference type="PROSITE" id="PS50853">
    <property type="entry name" value="FN3"/>
    <property type="match status" value="1"/>
</dbReference>
<dbReference type="Proteomes" id="UP001174136">
    <property type="component" value="Unassembled WGS sequence"/>
</dbReference>
<keyword evidence="8" id="KW-0325">Glycoprotein</keyword>
<dbReference type="InterPro" id="IPR003961">
    <property type="entry name" value="FN3_dom"/>
</dbReference>
<evidence type="ECO:0000256" key="7">
    <source>
        <dbReference type="ARBA" id="ARBA00023157"/>
    </source>
</evidence>
<dbReference type="InterPro" id="IPR013783">
    <property type="entry name" value="Ig-like_fold"/>
</dbReference>
<feature type="region of interest" description="Disordered" evidence="10">
    <location>
        <begin position="1"/>
        <end position="27"/>
    </location>
</feature>
<sequence length="150" mass="16147">MTSPDSSTANSSPLLSPAARGAPQNLRVSDETVSTMRLGWAPAPGNVLQYRVAFQPTAGGDRKEVSVKGENTALVLKNLRPGTEYDVSVRARYPSGLGDPLEGRGTTLDGFLWFLWLDPGISHESAIYRHVEVTAGPSHPEVFSVSLEVR</sequence>
<dbReference type="Gene3D" id="2.60.40.10">
    <property type="entry name" value="Immunoglobulins"/>
    <property type="match status" value="1"/>
</dbReference>
<dbReference type="SMART" id="SM00060">
    <property type="entry name" value="FN3"/>
    <property type="match status" value="1"/>
</dbReference>
<evidence type="ECO:0000256" key="8">
    <source>
        <dbReference type="ARBA" id="ARBA00023180"/>
    </source>
</evidence>
<keyword evidence="7" id="KW-1015">Disulfide bond</keyword>
<dbReference type="InterPro" id="IPR036116">
    <property type="entry name" value="FN3_sf"/>
</dbReference>
<keyword evidence="4" id="KW-0677">Repeat</keyword>
<keyword evidence="3" id="KW-0272">Extracellular matrix</keyword>
<evidence type="ECO:0000256" key="3">
    <source>
        <dbReference type="ARBA" id="ARBA00022530"/>
    </source>
</evidence>
<evidence type="ECO:0000313" key="13">
    <source>
        <dbReference type="Proteomes" id="UP001174136"/>
    </source>
</evidence>
<dbReference type="EMBL" id="JAOPHQ010002686">
    <property type="protein sequence ID" value="KAK0145913.1"/>
    <property type="molecule type" value="Genomic_DNA"/>
</dbReference>